<dbReference type="InterPro" id="IPR042094">
    <property type="entry name" value="T2SS_GspF_sf"/>
</dbReference>
<dbReference type="Proteomes" id="UP001600894">
    <property type="component" value="Unassembled WGS sequence"/>
</dbReference>
<dbReference type="PANTHER" id="PTHR30012">
    <property type="entry name" value="GENERAL SECRETION PATHWAY PROTEIN"/>
    <property type="match status" value="1"/>
</dbReference>
<dbReference type="PANTHER" id="PTHR30012:SF0">
    <property type="entry name" value="TYPE II SECRETION SYSTEM PROTEIN F-RELATED"/>
    <property type="match status" value="1"/>
</dbReference>
<evidence type="ECO:0000256" key="6">
    <source>
        <dbReference type="ARBA" id="ARBA00023136"/>
    </source>
</evidence>
<name>A0ABQ0B1B0_9FIRM</name>
<feature type="domain" description="Type II secretion system protein GspF" evidence="8">
    <location>
        <begin position="221"/>
        <end position="343"/>
    </location>
</feature>
<keyword evidence="10" id="KW-1185">Reference proteome</keyword>
<reference evidence="9 10" key="1">
    <citation type="submission" date="2024-04" db="EMBL/GenBank/DDBJ databases">
        <title>Defined microbial consortia suppress multidrug-resistant proinflammatory Enterobacteriaceae via ecological control.</title>
        <authorList>
            <person name="Furuichi M."/>
            <person name="Kawaguchi T."/>
            <person name="Pust M."/>
            <person name="Yasuma K."/>
            <person name="Plichta D."/>
            <person name="Hasegawa N."/>
            <person name="Ohya T."/>
            <person name="Bhattarai S."/>
            <person name="Sasajima S."/>
            <person name="Aoto Y."/>
            <person name="Tuganbaev T."/>
            <person name="Yaginuma M."/>
            <person name="Ueda M."/>
            <person name="Okahashi N."/>
            <person name="Amafuji K."/>
            <person name="Kiridooshi Y."/>
            <person name="Sugita K."/>
            <person name="Strazar M."/>
            <person name="Skelly A."/>
            <person name="Suda W."/>
            <person name="Hattori M."/>
            <person name="Nakamoto N."/>
            <person name="Caballero S."/>
            <person name="Norman J."/>
            <person name="Olle B."/>
            <person name="Tanoue T."/>
            <person name="Arita M."/>
            <person name="Bucci V."/>
            <person name="Atarashi K."/>
            <person name="Xavier R."/>
            <person name="Honda K."/>
        </authorList>
    </citation>
    <scope>NUCLEOTIDE SEQUENCE [LARGE SCALE GENOMIC DNA]</scope>
    <source>
        <strain evidence="10">f13</strain>
    </source>
</reference>
<keyword evidence="3" id="KW-1003">Cell membrane</keyword>
<evidence type="ECO:0000256" key="4">
    <source>
        <dbReference type="ARBA" id="ARBA00022692"/>
    </source>
</evidence>
<evidence type="ECO:0000313" key="9">
    <source>
        <dbReference type="EMBL" id="GAA6270051.1"/>
    </source>
</evidence>
<evidence type="ECO:0000256" key="3">
    <source>
        <dbReference type="ARBA" id="ARBA00022475"/>
    </source>
</evidence>
<comment type="similarity">
    <text evidence="2">Belongs to the GSP F family.</text>
</comment>
<dbReference type="Gene3D" id="1.20.81.30">
    <property type="entry name" value="Type II secretion system (T2SS), domain F"/>
    <property type="match status" value="2"/>
</dbReference>
<evidence type="ECO:0000256" key="7">
    <source>
        <dbReference type="SAM" id="Phobius"/>
    </source>
</evidence>
<feature type="transmembrane region" description="Helical" evidence="7">
    <location>
        <begin position="160"/>
        <end position="187"/>
    </location>
</feature>
<dbReference type="PRINTS" id="PR00812">
    <property type="entry name" value="BCTERIALGSPF"/>
</dbReference>
<evidence type="ECO:0000256" key="2">
    <source>
        <dbReference type="ARBA" id="ARBA00005745"/>
    </source>
</evidence>
<gene>
    <name evidence="9" type="ORF">F130042H8_31110</name>
</gene>
<feature type="domain" description="Type II secretion system protein GspF" evidence="8">
    <location>
        <begin position="19"/>
        <end position="141"/>
    </location>
</feature>
<evidence type="ECO:0000256" key="5">
    <source>
        <dbReference type="ARBA" id="ARBA00022989"/>
    </source>
</evidence>
<sequence length="352" mass="38115">MGKRGEKYYRYFCEELSAFCLQIALLLEAAVPLDEGLTIMAEDAADEKEKAMLLYMAEGAELGDPFFKVLEDTGVFPAYVVRMARLGQQTGTLDQMMKSLSGYYEKEDRLLKAVKNAATYPAMMILMLLVVLFVLFAKVMPVFSKVYEQLGASLPAAASAAIRLGGILSGAALVLAALIAAAAAAIWTAARFGKKLSLVEKGITAVKNRSRIARAVALRRFTAVLALTLKSGLELEKSMELAKELAENEAVARQIDACAKRLEEGSSYYDAMKETGLFSGFYIQMIKVGSRSGHLDQVMEEISGDYEEMADSAIDRMIARFEPTIVAVLAVSVGLVLLSVMLPLVGVLSAIG</sequence>
<feature type="transmembrane region" description="Helical" evidence="7">
    <location>
        <begin position="118"/>
        <end position="140"/>
    </location>
</feature>
<keyword evidence="6 7" id="KW-0472">Membrane</keyword>
<accession>A0ABQ0B1B0</accession>
<dbReference type="InterPro" id="IPR003004">
    <property type="entry name" value="GspF/PilC"/>
</dbReference>
<keyword evidence="5 7" id="KW-1133">Transmembrane helix</keyword>
<organism evidence="9 10">
    <name type="scientific">Enterocloster alcoholdehydrogenati</name>
    <dbReference type="NCBI Taxonomy" id="2547410"/>
    <lineage>
        <taxon>Bacteria</taxon>
        <taxon>Bacillati</taxon>
        <taxon>Bacillota</taxon>
        <taxon>Clostridia</taxon>
        <taxon>Lachnospirales</taxon>
        <taxon>Lachnospiraceae</taxon>
        <taxon>Enterocloster</taxon>
    </lineage>
</organism>
<dbReference type="Pfam" id="PF00482">
    <property type="entry name" value="T2SSF"/>
    <property type="match status" value="2"/>
</dbReference>
<comment type="subcellular location">
    <subcellularLocation>
        <location evidence="1">Cell membrane</location>
        <topology evidence="1">Multi-pass membrane protein</topology>
    </subcellularLocation>
</comment>
<protein>
    <submittedName>
        <fullName evidence="9">Type II secretion system F family protein</fullName>
    </submittedName>
</protein>
<evidence type="ECO:0000259" key="8">
    <source>
        <dbReference type="Pfam" id="PF00482"/>
    </source>
</evidence>
<dbReference type="InterPro" id="IPR018076">
    <property type="entry name" value="T2SS_GspF_dom"/>
</dbReference>
<proteinExistence type="inferred from homology"/>
<dbReference type="EMBL" id="BAABXL010000001">
    <property type="protein sequence ID" value="GAA6270051.1"/>
    <property type="molecule type" value="Genomic_DNA"/>
</dbReference>
<comment type="caution">
    <text evidence="9">The sequence shown here is derived from an EMBL/GenBank/DDBJ whole genome shotgun (WGS) entry which is preliminary data.</text>
</comment>
<keyword evidence="4 7" id="KW-0812">Transmembrane</keyword>
<evidence type="ECO:0000313" key="10">
    <source>
        <dbReference type="Proteomes" id="UP001600894"/>
    </source>
</evidence>
<evidence type="ECO:0000256" key="1">
    <source>
        <dbReference type="ARBA" id="ARBA00004651"/>
    </source>
</evidence>
<dbReference type="RefSeq" id="WP_176254295.1">
    <property type="nucleotide sequence ID" value="NZ_BAABXL010000001.1"/>
</dbReference>
<feature type="transmembrane region" description="Helical" evidence="7">
    <location>
        <begin position="325"/>
        <end position="351"/>
    </location>
</feature>